<keyword evidence="1" id="KW-0812">Transmembrane</keyword>
<evidence type="ECO:0000313" key="3">
    <source>
        <dbReference type="Proteomes" id="UP000601587"/>
    </source>
</evidence>
<sequence>MKLFFPIYESLASVIIICLDWLIHRFNLFIQYQTIVLIIGVGLLILAAISVYLLSRKRGFGNYCKSLNDSCRLRSFLRQQNTINDFTSKAKVNLDQRIYNSALWYTYIDYAEDSMEVRVCIPNNFKAKKVLDSNLDNIAQEVSSYTDKYICSGHTRKGSFYIYKGEKK</sequence>
<reference evidence="2" key="1">
    <citation type="submission" date="2019-09" db="EMBL/GenBank/DDBJ databases">
        <title>Comparative genomic analysis of Lactobacillus helveticus.</title>
        <authorList>
            <person name="Zhang H."/>
            <person name="Chen Y."/>
            <person name="Zhong Z."/>
        </authorList>
    </citation>
    <scope>NUCLEOTIDE SEQUENCE</scope>
    <source>
        <strain evidence="2">IMAU50013</strain>
    </source>
</reference>
<dbReference type="EMBL" id="WCGB01000037">
    <property type="protein sequence ID" value="NRN92036.1"/>
    <property type="molecule type" value="Genomic_DNA"/>
</dbReference>
<feature type="transmembrane region" description="Helical" evidence="1">
    <location>
        <begin position="30"/>
        <end position="54"/>
    </location>
</feature>
<protein>
    <submittedName>
        <fullName evidence="2">Uncharacterized protein</fullName>
    </submittedName>
</protein>
<proteinExistence type="predicted"/>
<gene>
    <name evidence="2" type="ORF">IMAU50013_01583</name>
</gene>
<keyword evidence="1" id="KW-0472">Membrane</keyword>
<dbReference type="GeneID" id="78202581"/>
<comment type="caution">
    <text evidence="2">The sequence shown here is derived from an EMBL/GenBank/DDBJ whole genome shotgun (WGS) entry which is preliminary data.</text>
</comment>
<dbReference type="Proteomes" id="UP000601587">
    <property type="component" value="Unassembled WGS sequence"/>
</dbReference>
<evidence type="ECO:0000256" key="1">
    <source>
        <dbReference type="SAM" id="Phobius"/>
    </source>
</evidence>
<dbReference type="RefSeq" id="WP_023061761.1">
    <property type="nucleotide sequence ID" value="NZ_CP150826.1"/>
</dbReference>
<evidence type="ECO:0000313" key="2">
    <source>
        <dbReference type="EMBL" id="NRN92036.1"/>
    </source>
</evidence>
<accession>A0A9Q5BX23</accession>
<dbReference type="AlphaFoldDB" id="A0A9Q5BX23"/>
<keyword evidence="1" id="KW-1133">Transmembrane helix</keyword>
<name>A0A9Q5BX23_LACHE</name>
<feature type="transmembrane region" description="Helical" evidence="1">
    <location>
        <begin position="7"/>
        <end position="24"/>
    </location>
</feature>
<organism evidence="2 3">
    <name type="scientific">Lactobacillus helveticus</name>
    <name type="common">Lactobacillus suntoryeus</name>
    <dbReference type="NCBI Taxonomy" id="1587"/>
    <lineage>
        <taxon>Bacteria</taxon>
        <taxon>Bacillati</taxon>
        <taxon>Bacillota</taxon>
        <taxon>Bacilli</taxon>
        <taxon>Lactobacillales</taxon>
        <taxon>Lactobacillaceae</taxon>
        <taxon>Lactobacillus</taxon>
    </lineage>
</organism>